<dbReference type="PROSITE" id="PS50181">
    <property type="entry name" value="FBOX"/>
    <property type="match status" value="1"/>
</dbReference>
<gene>
    <name evidence="2" type="ORF">LTR09_000117</name>
</gene>
<evidence type="ECO:0000313" key="3">
    <source>
        <dbReference type="Proteomes" id="UP001271007"/>
    </source>
</evidence>
<comment type="caution">
    <text evidence="2">The sequence shown here is derived from an EMBL/GenBank/DDBJ whole genome shotgun (WGS) entry which is preliminary data.</text>
</comment>
<accession>A0AAJ0GJ73</accession>
<dbReference type="InterPro" id="IPR001810">
    <property type="entry name" value="F-box_dom"/>
</dbReference>
<protein>
    <recommendedName>
        <fullName evidence="1">F-box domain-containing protein</fullName>
    </recommendedName>
</protein>
<proteinExistence type="predicted"/>
<evidence type="ECO:0000259" key="1">
    <source>
        <dbReference type="PROSITE" id="PS50181"/>
    </source>
</evidence>
<organism evidence="2 3">
    <name type="scientific">Extremus antarcticus</name>
    <dbReference type="NCBI Taxonomy" id="702011"/>
    <lineage>
        <taxon>Eukaryota</taxon>
        <taxon>Fungi</taxon>
        <taxon>Dikarya</taxon>
        <taxon>Ascomycota</taxon>
        <taxon>Pezizomycotina</taxon>
        <taxon>Dothideomycetes</taxon>
        <taxon>Dothideomycetidae</taxon>
        <taxon>Mycosphaerellales</taxon>
        <taxon>Extremaceae</taxon>
        <taxon>Extremus</taxon>
    </lineage>
</organism>
<sequence length="304" mass="34651">MTKSQLPTTSEVDHLTTLPPELLNRIFSELSSNEIRQLRNINSFIKILIDANIAAILRPTILFHQKRLRTDYNMLSNTGGLLPSEVFRRFLCYYGEMEESASVRRDVLTRLFGTYTCARYKDVDTTGFRFGPFEHPLQWIAKTMAAAANWVLEVAASKRREPALWDLTREQSPNRKFEFSMLRVDVEEDFDTSAELLKDDSLKETVDSMQDVLATAPLRSSRAQYRITFPNETHRWTQLAPSDPVSQEVMVEPLTTSLGVPSLSNGFFSYCAGSAKIGALVLRAYASEVTELEKTVILEDMFIW</sequence>
<dbReference type="AlphaFoldDB" id="A0AAJ0GJ73"/>
<keyword evidence="3" id="KW-1185">Reference proteome</keyword>
<name>A0AAJ0GJ73_9PEZI</name>
<feature type="domain" description="F-box" evidence="1">
    <location>
        <begin position="12"/>
        <end position="60"/>
    </location>
</feature>
<evidence type="ECO:0000313" key="2">
    <source>
        <dbReference type="EMBL" id="KAK3058553.1"/>
    </source>
</evidence>
<dbReference type="Proteomes" id="UP001271007">
    <property type="component" value="Unassembled WGS sequence"/>
</dbReference>
<dbReference type="EMBL" id="JAWDJX010000001">
    <property type="protein sequence ID" value="KAK3058553.1"/>
    <property type="molecule type" value="Genomic_DNA"/>
</dbReference>
<reference evidence="2" key="1">
    <citation type="submission" date="2023-04" db="EMBL/GenBank/DDBJ databases">
        <title>Black Yeasts Isolated from many extreme environments.</title>
        <authorList>
            <person name="Coleine C."/>
            <person name="Stajich J.E."/>
            <person name="Selbmann L."/>
        </authorList>
    </citation>
    <scope>NUCLEOTIDE SEQUENCE</scope>
    <source>
        <strain evidence="2">CCFEE 5312</strain>
    </source>
</reference>